<dbReference type="Proteomes" id="UP000002696">
    <property type="component" value="Chromosome"/>
</dbReference>
<dbReference type="InterPro" id="IPR006026">
    <property type="entry name" value="Peptidase_Metallo"/>
</dbReference>
<dbReference type="InterPro" id="IPR018511">
    <property type="entry name" value="Hemolysin-typ_Ca-bd_CS"/>
</dbReference>
<feature type="region of interest" description="Disordered" evidence="6">
    <location>
        <begin position="1"/>
        <end position="35"/>
    </location>
</feature>
<dbReference type="Gene3D" id="2.150.10.10">
    <property type="entry name" value="Serralysin-like metalloprotease, C-terminal"/>
    <property type="match status" value="7"/>
</dbReference>
<comment type="similarity">
    <text evidence="3">Belongs to the peptidase M10B family.</text>
</comment>
<dbReference type="InterPro" id="IPR011049">
    <property type="entry name" value="Serralysin-like_metalloprot_C"/>
</dbReference>
<reference evidence="9" key="1">
    <citation type="journal article" date="2011" name="J. Bacteriol.">
        <title>Genome sequences of eight morphologically diverse alphaproteobacteria.</title>
        <authorList>
            <consortium name="US DOE Joint Genome Institute"/>
            <person name="Brown P.J."/>
            <person name="Kysela D.T."/>
            <person name="Buechlein A."/>
            <person name="Hemmerich C."/>
            <person name="Brun Y.V."/>
        </authorList>
    </citation>
    <scope>NUCLEOTIDE SEQUENCE [LARGE SCALE GENOMIC DNA]</scope>
    <source>
        <strain evidence="9">ATCC 15264 / DSM 4735 / LMG 14903 / NBRC 16000 / CB 81</strain>
    </source>
</reference>
<keyword evidence="9" id="KW-1185">Reference proteome</keyword>
<dbReference type="HOGENOM" id="CLU_245285_0_0_5"/>
<dbReference type="InterPro" id="IPR024079">
    <property type="entry name" value="MetalloPept_cat_dom_sf"/>
</dbReference>
<dbReference type="OrthoDB" id="7202227at2"/>
<feature type="domain" description="Peptidase metallopeptidase" evidence="7">
    <location>
        <begin position="97"/>
        <end position="276"/>
    </location>
</feature>
<dbReference type="Pfam" id="PF04151">
    <property type="entry name" value="PPC"/>
    <property type="match status" value="1"/>
</dbReference>
<dbReference type="Pfam" id="PF00353">
    <property type="entry name" value="HemolysinCabind"/>
    <property type="match status" value="11"/>
</dbReference>
<dbReference type="InParanoid" id="D9QG37"/>
<dbReference type="InterPro" id="IPR034033">
    <property type="entry name" value="Serralysin-like"/>
</dbReference>
<dbReference type="EC" id="3.4.24.40" evidence="8"/>
<protein>
    <submittedName>
        <fullName evidence="8">Serralysin</fullName>
        <ecNumber evidence="8">3.4.24.40</ecNumber>
    </submittedName>
</protein>
<evidence type="ECO:0000256" key="1">
    <source>
        <dbReference type="ARBA" id="ARBA00001913"/>
    </source>
</evidence>
<dbReference type="GO" id="GO:0008237">
    <property type="term" value="F:metallopeptidase activity"/>
    <property type="evidence" value="ECO:0007669"/>
    <property type="project" value="InterPro"/>
</dbReference>
<evidence type="ECO:0000256" key="2">
    <source>
        <dbReference type="ARBA" id="ARBA00004613"/>
    </source>
</evidence>
<accession>D9QG37</accession>
<dbReference type="InterPro" id="IPR050557">
    <property type="entry name" value="RTX_toxin/Mannuronan_C5-epim"/>
</dbReference>
<evidence type="ECO:0000256" key="4">
    <source>
        <dbReference type="ARBA" id="ARBA00022525"/>
    </source>
</evidence>
<sequence>MLDRGVARSFPDLVVSGEGSGPPAGETAGSPGLANFTEGAWSSPCPGCGQSHSNFDSTDFGPLAFLNGDDRGGPGGGNTAGKPSLTLTDAAGQLTRTGLSWAPSLGTATTVTYAFRSTAPTTMPTDTAGFSQFTTAQVSATLLALQAWSDVANITFTRVDDGGGYSNNATMLFGNYSSGEEGAGAFAYQPGNRSTTSVTGDVWVNASLTSNSSLTLLAYGQHTLTHEVGHAIGLSHPAAYNASEGVSITYGNDATYYEDSRQYTVMSYFSESNTGANFRRGNAQYSAVPLLDDIAAAQRLYGANMSTRTGDTTYGFNSTADRAWFSATSSSSSLIFAIWDAGGIDTLDFSGFNQSQVIDLRQGAFSNVGGLIGNVAIAAGAAIENAIGGSGNDTIYGNSANNRIDGGGGSDTIDGGLGVDTVVFGGARSAYSVSWNGQVGSVLTIGTGQTTTVRNVEFLAFTDMAIATSPTGGVTVYGDLTNDSVNGTNFADTITSGGGNDTVNGLDGNDLLDGGLGDDVLSGGLGSDVLTGGRGNDQLDGGAGVDVADYRAAGSGVSVSLATGLATGGAGNDTLAGIEDLLGSAYADTLIGDGGDNALSGNGGVDTLYGGGGNDRFYGSVGGLTGGAPDIVKAQGTANTSRDSAVSLDGGFDILPRSDVVSAGTTPHATVLATAGGTVEWYSFSATAGASVTIDIDNATFDSVIRIVDAAGNVLAENDDGATSGDAGNATDSALTFTIPANGIYYVQVSEWVSNGPLTTRDIPSGQTYTLHVSVPGHAVVPIVNTGASMFGEDGDDSFHQGILYVAGNITATSVFGSASDRIDGGAGVDTVYYNSYSFPFTVTTSDGVTTVRNNNTGETDTLTNVEFIQFIDMTVQLGQVAPISGTAAGETLNGTQFGDTIYGLGGNDTLNGFGGNDTLIGGGGDDVLVGSLGDDAYEVTEAGDVVTEQAGEGSDTVYSYLDSYTLAANVETLALVGSARAGIGNAGNNTLIGNAGANLLVGGAGVDRMVGGQGDDFYEVTEAGDVVVEAAGEGTDTVYSYLETYTASANVERLELAGRARNGSTNADGGTVIGNALDNTLTVGGGSAVLIGGGGSDTAVIGGARAGFTIATNSGITTVTGGGRTITLAGVERIQFSDQVVVLTTGQTLVGTGGGEVLNGADGYDSLYGNGGNDVLFGYGGIDVLVGGDGADIMVGGDGDDTYEVSEVADNIQEGAGEGFDTVFAYASGYTLAANTESLRLVGSATTGYGNAGDNTLVGNGLDNLLVGGAGNDTFYGGTGDDTYEVTEAGDVVVEAAGEGIDTIFSYVTYTLGANVENLRLVGTAVNATGNALNNMIVGNDGNNVLIGGAGNDIMVGSLGNDAYEVTEAGDVVYEAAGEGTDTVYSYIDTYQMSLNVEALYLVGSGRVGLGSAGNDTIVGNGLNNILNGNAGNDILTGGAGVDQFWHLAGGGHDRITDFFPSIGEVIVLSQSQFANFAAVQAAMTQSGTDLIITISGSQSLTLSNVFVSQLNAANFAFYGGPSGAPVMPLEETASKTPDLQAWDADATTRHDGPALPHHDAALPWLPTQIQDHWV</sequence>
<organism evidence="8 9">
    <name type="scientific">Brevundimonas subvibrioides (strain ATCC 15264 / DSM 4735 / LMG 14903 / NBRC 16000 / CB 81)</name>
    <name type="common">Caulobacter subvibrioides</name>
    <dbReference type="NCBI Taxonomy" id="633149"/>
    <lineage>
        <taxon>Bacteria</taxon>
        <taxon>Pseudomonadati</taxon>
        <taxon>Pseudomonadota</taxon>
        <taxon>Alphaproteobacteria</taxon>
        <taxon>Caulobacterales</taxon>
        <taxon>Caulobacteraceae</taxon>
        <taxon>Brevundimonas</taxon>
    </lineage>
</organism>
<dbReference type="EMBL" id="CP002102">
    <property type="protein sequence ID" value="ADL02579.1"/>
    <property type="molecule type" value="Genomic_DNA"/>
</dbReference>
<gene>
    <name evidence="8" type="ordered locus">Bresu_3273</name>
</gene>
<keyword evidence="8" id="KW-0378">Hydrolase</keyword>
<dbReference type="SMART" id="SM00235">
    <property type="entry name" value="ZnMc"/>
    <property type="match status" value="1"/>
</dbReference>
<evidence type="ECO:0000313" key="9">
    <source>
        <dbReference type="Proteomes" id="UP000002696"/>
    </source>
</evidence>
<dbReference type="BioCyc" id="BSUB633149:G1GM8-3288-MONOMER"/>
<evidence type="ECO:0000256" key="6">
    <source>
        <dbReference type="SAM" id="MobiDB-lite"/>
    </source>
</evidence>
<dbReference type="PRINTS" id="PR00313">
    <property type="entry name" value="CABNDNGRPT"/>
</dbReference>
<proteinExistence type="inferred from homology"/>
<dbReference type="GO" id="GO:0008270">
    <property type="term" value="F:zinc ion binding"/>
    <property type="evidence" value="ECO:0007669"/>
    <property type="project" value="InterPro"/>
</dbReference>
<comment type="cofactor">
    <cofactor evidence="1">
        <name>Ca(2+)</name>
        <dbReference type="ChEBI" id="CHEBI:29108"/>
    </cofactor>
</comment>
<keyword evidence="5" id="KW-0677">Repeat</keyword>
<dbReference type="Gene3D" id="3.40.390.10">
    <property type="entry name" value="Collagenase (Catalytic Domain)"/>
    <property type="match status" value="1"/>
</dbReference>
<dbReference type="Gene3D" id="2.60.120.380">
    <property type="match status" value="1"/>
</dbReference>
<dbReference type="RefSeq" id="WP_013270679.1">
    <property type="nucleotide sequence ID" value="NC_014375.1"/>
</dbReference>
<dbReference type="STRING" id="633149.Bresu_3273"/>
<dbReference type="CDD" id="cd04277">
    <property type="entry name" value="ZnMc_serralysin_like"/>
    <property type="match status" value="1"/>
</dbReference>
<dbReference type="Pfam" id="PF08548">
    <property type="entry name" value="Peptidase_M10_C"/>
    <property type="match status" value="1"/>
</dbReference>
<name>D9QG37_BRESC</name>
<dbReference type="eggNOG" id="COG2931">
    <property type="taxonomic scope" value="Bacteria"/>
</dbReference>
<evidence type="ECO:0000259" key="7">
    <source>
        <dbReference type="SMART" id="SM00235"/>
    </source>
</evidence>
<dbReference type="GO" id="GO:0005509">
    <property type="term" value="F:calcium ion binding"/>
    <property type="evidence" value="ECO:0007669"/>
    <property type="project" value="InterPro"/>
</dbReference>
<dbReference type="InterPro" id="IPR007280">
    <property type="entry name" value="Peptidase_C_arc/bac"/>
</dbReference>
<evidence type="ECO:0000256" key="5">
    <source>
        <dbReference type="ARBA" id="ARBA00022737"/>
    </source>
</evidence>
<dbReference type="KEGG" id="bsb:Bresu_3273"/>
<dbReference type="PANTHER" id="PTHR38340:SF1">
    <property type="entry name" value="S-LAYER PROTEIN"/>
    <property type="match status" value="1"/>
</dbReference>
<dbReference type="SUPFAM" id="SSF55486">
    <property type="entry name" value="Metalloproteases ('zincins'), catalytic domain"/>
    <property type="match status" value="1"/>
</dbReference>
<dbReference type="MEROPS" id="M10.035"/>
<evidence type="ECO:0000313" key="8">
    <source>
        <dbReference type="EMBL" id="ADL02579.1"/>
    </source>
</evidence>
<feature type="region of interest" description="Disordered" evidence="6">
    <location>
        <begin position="63"/>
        <end position="85"/>
    </location>
</feature>
<evidence type="ECO:0000256" key="3">
    <source>
        <dbReference type="ARBA" id="ARBA00009490"/>
    </source>
</evidence>
<keyword evidence="4" id="KW-0964">Secreted</keyword>
<dbReference type="GO" id="GO:0006508">
    <property type="term" value="P:proteolysis"/>
    <property type="evidence" value="ECO:0007669"/>
    <property type="project" value="InterPro"/>
</dbReference>
<comment type="subcellular location">
    <subcellularLocation>
        <location evidence="2">Secreted</location>
    </subcellularLocation>
</comment>
<dbReference type="InterPro" id="IPR001343">
    <property type="entry name" value="Hemolysn_Ca-bd"/>
</dbReference>
<dbReference type="PANTHER" id="PTHR38340">
    <property type="entry name" value="S-LAYER PROTEIN"/>
    <property type="match status" value="1"/>
</dbReference>
<dbReference type="SUPFAM" id="SSF51120">
    <property type="entry name" value="beta-Roll"/>
    <property type="match status" value="8"/>
</dbReference>
<dbReference type="GO" id="GO:0005615">
    <property type="term" value="C:extracellular space"/>
    <property type="evidence" value="ECO:0007669"/>
    <property type="project" value="InterPro"/>
</dbReference>
<dbReference type="InterPro" id="IPR013858">
    <property type="entry name" value="Peptidase_M10B_C"/>
</dbReference>
<dbReference type="PROSITE" id="PS00330">
    <property type="entry name" value="HEMOLYSIN_CALCIUM"/>
    <property type="match status" value="4"/>
</dbReference>